<dbReference type="Proteomes" id="UP000747542">
    <property type="component" value="Unassembled WGS sequence"/>
</dbReference>
<dbReference type="InterPro" id="IPR036188">
    <property type="entry name" value="FAD/NAD-bd_sf"/>
</dbReference>
<dbReference type="SUPFAM" id="SSF54373">
    <property type="entry name" value="FAD-linked reductases, C-terminal domain"/>
    <property type="match status" value="1"/>
</dbReference>
<dbReference type="PIRSF" id="PIRSF000137">
    <property type="entry name" value="Alcohol_oxidase"/>
    <property type="match status" value="1"/>
</dbReference>
<dbReference type="GO" id="GO:0050660">
    <property type="term" value="F:flavin adenine dinucleotide binding"/>
    <property type="evidence" value="ECO:0007669"/>
    <property type="project" value="InterPro"/>
</dbReference>
<evidence type="ECO:0000256" key="6">
    <source>
        <dbReference type="RuleBase" id="RU003968"/>
    </source>
</evidence>
<feature type="domain" description="Glucose-methanol-choline oxidoreductase N-terminal" evidence="7">
    <location>
        <begin position="195"/>
        <end position="218"/>
    </location>
</feature>
<evidence type="ECO:0000256" key="4">
    <source>
        <dbReference type="ARBA" id="ARBA00022827"/>
    </source>
</evidence>
<gene>
    <name evidence="9" type="primary">Gld-L8</name>
    <name evidence="9" type="ORF">Hamer_G017898</name>
</gene>
<protein>
    <submittedName>
        <fullName evidence="9">Glucose dehydrogenase [FAD quinone]-like 8</fullName>
    </submittedName>
</protein>
<keyword evidence="4 5" id="KW-0274">FAD</keyword>
<dbReference type="PANTHER" id="PTHR11552">
    <property type="entry name" value="GLUCOSE-METHANOL-CHOLINE GMC OXIDOREDUCTASE"/>
    <property type="match status" value="1"/>
</dbReference>
<proteinExistence type="inferred from homology"/>
<feature type="domain" description="Glucose-methanol-choline oxidoreductase N-terminal" evidence="8">
    <location>
        <begin position="370"/>
        <end position="384"/>
    </location>
</feature>
<reference evidence="9" key="1">
    <citation type="journal article" date="2021" name="Sci. Adv.">
        <title>The American lobster genome reveals insights on longevity, neural, and immune adaptations.</title>
        <authorList>
            <person name="Polinski J.M."/>
            <person name="Zimin A.V."/>
            <person name="Clark K.F."/>
            <person name="Kohn A.B."/>
            <person name="Sadowski N."/>
            <person name="Timp W."/>
            <person name="Ptitsyn A."/>
            <person name="Khanna P."/>
            <person name="Romanova D.Y."/>
            <person name="Williams P."/>
            <person name="Greenwood S.J."/>
            <person name="Moroz L.L."/>
            <person name="Walt D.R."/>
            <person name="Bodnar A.G."/>
        </authorList>
    </citation>
    <scope>NUCLEOTIDE SEQUENCE</scope>
    <source>
        <strain evidence="9">GMGI-L3</strain>
    </source>
</reference>
<dbReference type="Pfam" id="PF05199">
    <property type="entry name" value="GMC_oxred_C"/>
    <property type="match status" value="1"/>
</dbReference>
<dbReference type="GO" id="GO:0016614">
    <property type="term" value="F:oxidoreductase activity, acting on CH-OH group of donors"/>
    <property type="evidence" value="ECO:0007669"/>
    <property type="project" value="InterPro"/>
</dbReference>
<dbReference type="InterPro" id="IPR012132">
    <property type="entry name" value="GMC_OxRdtase"/>
</dbReference>
<evidence type="ECO:0000259" key="8">
    <source>
        <dbReference type="PROSITE" id="PS00624"/>
    </source>
</evidence>
<dbReference type="EMBL" id="JAHLQT010010216">
    <property type="protein sequence ID" value="KAG7172918.1"/>
    <property type="molecule type" value="Genomic_DNA"/>
</dbReference>
<dbReference type="SUPFAM" id="SSF51905">
    <property type="entry name" value="FAD/NAD(P)-binding domain"/>
    <property type="match status" value="1"/>
</dbReference>
<accession>A0A8J5N3W8</accession>
<feature type="binding site" evidence="5">
    <location>
        <position position="197"/>
    </location>
    <ligand>
        <name>FAD</name>
        <dbReference type="ChEBI" id="CHEBI:57692"/>
    </ligand>
</feature>
<evidence type="ECO:0000313" key="9">
    <source>
        <dbReference type="EMBL" id="KAG7172918.1"/>
    </source>
</evidence>
<dbReference type="AlphaFoldDB" id="A0A8J5N3W8"/>
<evidence type="ECO:0000256" key="3">
    <source>
        <dbReference type="ARBA" id="ARBA00022630"/>
    </source>
</evidence>
<organism evidence="9 10">
    <name type="scientific">Homarus americanus</name>
    <name type="common">American lobster</name>
    <dbReference type="NCBI Taxonomy" id="6706"/>
    <lineage>
        <taxon>Eukaryota</taxon>
        <taxon>Metazoa</taxon>
        <taxon>Ecdysozoa</taxon>
        <taxon>Arthropoda</taxon>
        <taxon>Crustacea</taxon>
        <taxon>Multicrustacea</taxon>
        <taxon>Malacostraca</taxon>
        <taxon>Eumalacostraca</taxon>
        <taxon>Eucarida</taxon>
        <taxon>Decapoda</taxon>
        <taxon>Pleocyemata</taxon>
        <taxon>Astacidea</taxon>
        <taxon>Nephropoidea</taxon>
        <taxon>Nephropidae</taxon>
        <taxon>Homarus</taxon>
    </lineage>
</organism>
<sequence>MAVVCKASKKEEYTPVKIKQEETVCPAQACGGVLVRLGEVKPLLTIARRVGGVDFRRKAACCREGDVGVGRVEEGTMTHFPALALPQIVSRLLALSFLSGVGHYDFDDSHKLLPQYDFIVVGSGSAGSAVAARLAEVPEWRVLLLESGGPPPPEARVPGFNSILMQSEYDWNHRTVPQKYGLRNYKDNACPFPMGRVVGGSSVINWMMYVRGNRRDYDQWNDLGNPGWDYNTVLKYFKKAEDYRGTRNVGTEYHGRGGPLVVDDKRWRTPLSRGFLKAGLELGYNIVDPNGPEQIGFSAADLTVRNGERGSVVESYLRPALAYSNLHIVSNAHVTQILMDDHKRAVGVRYEHRGKVRTALTKREVVLSAGAVGSPQLLMVSGIGPAEHLRQHGIPVVLDLPGVGHNLQDHPSIFGLTWLTKRGSSNNLNRWLNPRNIKNYFKTREGPLSVPMALEGNAWSLAEEGDPHWPDLQFLFMASTPALDGGVYFNDIIGFRRDFFKQYYGSILGHEGYNIGPMLTRPKSRGTVRLRSRNPHDRPLIDPNFLSHPDDINTFVRGIKFVLAIGNTTAMRHEFGSRFHDQVLPGCEKELYGSDDYWACYTRHMAQTTFHPSSTCKMAPSSDPYGVVDHRLRVRGASGLRVVDASIMPVIVSGNLNAPSIMIGERAADLIKEDWNIPIEPLG</sequence>
<comment type="cofactor">
    <cofactor evidence="1 5">
        <name>FAD</name>
        <dbReference type="ChEBI" id="CHEBI:57692"/>
    </cofactor>
</comment>
<dbReference type="InterPro" id="IPR007867">
    <property type="entry name" value="GMC_OxRtase_C"/>
</dbReference>
<evidence type="ECO:0000259" key="7">
    <source>
        <dbReference type="PROSITE" id="PS00623"/>
    </source>
</evidence>
<evidence type="ECO:0000256" key="5">
    <source>
        <dbReference type="PIRSR" id="PIRSR000137-2"/>
    </source>
</evidence>
<dbReference type="Pfam" id="PF00732">
    <property type="entry name" value="GMC_oxred_N"/>
    <property type="match status" value="1"/>
</dbReference>
<evidence type="ECO:0000256" key="2">
    <source>
        <dbReference type="ARBA" id="ARBA00010790"/>
    </source>
</evidence>
<keyword evidence="3 6" id="KW-0285">Flavoprotein</keyword>
<evidence type="ECO:0000313" key="10">
    <source>
        <dbReference type="Proteomes" id="UP000747542"/>
    </source>
</evidence>
<keyword evidence="10" id="KW-1185">Reference proteome</keyword>
<dbReference type="Gene3D" id="3.30.560.10">
    <property type="entry name" value="Glucose Oxidase, domain 3"/>
    <property type="match status" value="1"/>
</dbReference>
<dbReference type="PROSITE" id="PS00624">
    <property type="entry name" value="GMC_OXRED_2"/>
    <property type="match status" value="1"/>
</dbReference>
<comment type="caution">
    <text evidence="9">The sequence shown here is derived from an EMBL/GenBank/DDBJ whole genome shotgun (WGS) entry which is preliminary data.</text>
</comment>
<dbReference type="PANTHER" id="PTHR11552:SF147">
    <property type="entry name" value="CHOLINE DEHYDROGENASE, MITOCHONDRIAL"/>
    <property type="match status" value="1"/>
</dbReference>
<dbReference type="Gene3D" id="3.50.50.60">
    <property type="entry name" value="FAD/NAD(P)-binding domain"/>
    <property type="match status" value="1"/>
</dbReference>
<dbReference type="InterPro" id="IPR000172">
    <property type="entry name" value="GMC_OxRdtase_N"/>
</dbReference>
<comment type="similarity">
    <text evidence="2 6">Belongs to the GMC oxidoreductase family.</text>
</comment>
<feature type="binding site" evidence="5">
    <location>
        <position position="334"/>
    </location>
    <ligand>
        <name>FAD</name>
        <dbReference type="ChEBI" id="CHEBI:57692"/>
    </ligand>
</feature>
<dbReference type="PROSITE" id="PS00623">
    <property type="entry name" value="GMC_OXRED_1"/>
    <property type="match status" value="1"/>
</dbReference>
<name>A0A8J5N3W8_HOMAM</name>
<evidence type="ECO:0000256" key="1">
    <source>
        <dbReference type="ARBA" id="ARBA00001974"/>
    </source>
</evidence>